<feature type="region of interest" description="Disordered" evidence="1">
    <location>
        <begin position="29"/>
        <end position="64"/>
    </location>
</feature>
<comment type="caution">
    <text evidence="2">The sequence shown here is derived from an EMBL/GenBank/DDBJ whole genome shotgun (WGS) entry which is preliminary data.</text>
</comment>
<sequence length="170" mass="16193">MRTAAGRAGQWAGRIALLGALVAAAAGCGGGAVGTSPPPSPPPSPSSSPSPSPSVTAKDGTDTGACTDGSCEIAVSEPVAFDLELPDGSAKLAVTKVGENEVAYKVTKDNGETKGGASGKGSGCTAFFTDGGSNSSCGPAGGPPSATADTVVLQLVSGADGTALLRLVSD</sequence>
<reference evidence="2 3" key="1">
    <citation type="submission" date="2018-03" db="EMBL/GenBank/DDBJ databases">
        <title>Genomic Encyclopedia of Archaeal and Bacterial Type Strains, Phase II (KMG-II): from individual species to whole genera.</title>
        <authorList>
            <person name="Goeker M."/>
        </authorList>
    </citation>
    <scope>NUCLEOTIDE SEQUENCE [LARGE SCALE GENOMIC DNA]</scope>
    <source>
        <strain evidence="2 3">DSM 45312</strain>
    </source>
</reference>
<evidence type="ECO:0000313" key="3">
    <source>
        <dbReference type="Proteomes" id="UP000240542"/>
    </source>
</evidence>
<name>A0A2P8CWN4_9ACTN</name>
<accession>A0A2P8CWN4</accession>
<proteinExistence type="predicted"/>
<dbReference type="Proteomes" id="UP000240542">
    <property type="component" value="Unassembled WGS sequence"/>
</dbReference>
<dbReference type="EMBL" id="PYGA01000026">
    <property type="protein sequence ID" value="PSK89393.1"/>
    <property type="molecule type" value="Genomic_DNA"/>
</dbReference>
<evidence type="ECO:0000313" key="2">
    <source>
        <dbReference type="EMBL" id="PSK89393.1"/>
    </source>
</evidence>
<protein>
    <submittedName>
        <fullName evidence="2">Uncharacterized protein</fullName>
    </submittedName>
</protein>
<organism evidence="2 3">
    <name type="scientific">Murinocardiopsis flavida</name>
    <dbReference type="NCBI Taxonomy" id="645275"/>
    <lineage>
        <taxon>Bacteria</taxon>
        <taxon>Bacillati</taxon>
        <taxon>Actinomycetota</taxon>
        <taxon>Actinomycetes</taxon>
        <taxon>Streptosporangiales</taxon>
        <taxon>Nocardiopsidaceae</taxon>
        <taxon>Murinocardiopsis</taxon>
    </lineage>
</organism>
<keyword evidence="3" id="KW-1185">Reference proteome</keyword>
<evidence type="ECO:0000256" key="1">
    <source>
        <dbReference type="SAM" id="MobiDB-lite"/>
    </source>
</evidence>
<dbReference type="AlphaFoldDB" id="A0A2P8CWN4"/>
<dbReference type="PROSITE" id="PS51257">
    <property type="entry name" value="PROKAR_LIPOPROTEIN"/>
    <property type="match status" value="1"/>
</dbReference>
<feature type="compositionally biased region" description="Pro residues" evidence="1">
    <location>
        <begin position="36"/>
        <end position="52"/>
    </location>
</feature>
<dbReference type="RefSeq" id="WP_170134347.1">
    <property type="nucleotide sequence ID" value="NZ_PYGA01000026.1"/>
</dbReference>
<gene>
    <name evidence="2" type="ORF">CLV63_12629</name>
</gene>